<feature type="domain" description="HTH lacI-type" evidence="4">
    <location>
        <begin position="48"/>
        <end position="102"/>
    </location>
</feature>
<dbReference type="SUPFAM" id="SSF47413">
    <property type="entry name" value="lambda repressor-like DNA-binding domains"/>
    <property type="match status" value="1"/>
</dbReference>
<dbReference type="GO" id="GO:0003700">
    <property type="term" value="F:DNA-binding transcription factor activity"/>
    <property type="evidence" value="ECO:0007669"/>
    <property type="project" value="TreeGrafter"/>
</dbReference>
<dbReference type="PRINTS" id="PR00036">
    <property type="entry name" value="HTHLACI"/>
</dbReference>
<dbReference type="PROSITE" id="PS50932">
    <property type="entry name" value="HTH_LACI_2"/>
    <property type="match status" value="1"/>
</dbReference>
<dbReference type="AlphaFoldDB" id="A0A3N9PU07"/>
<evidence type="ECO:0000256" key="3">
    <source>
        <dbReference type="ARBA" id="ARBA00023163"/>
    </source>
</evidence>
<dbReference type="Pfam" id="PF00356">
    <property type="entry name" value="LacI"/>
    <property type="match status" value="1"/>
</dbReference>
<dbReference type="Gene3D" id="3.40.50.2300">
    <property type="match status" value="2"/>
</dbReference>
<name>A0A3N9PU07_9BACL</name>
<comment type="caution">
    <text evidence="5">The sequence shown here is derived from an EMBL/GenBank/DDBJ whole genome shotgun (WGS) entry which is preliminary data.</text>
</comment>
<protein>
    <submittedName>
        <fullName evidence="5">LacI family transcriptional regulator</fullName>
    </submittedName>
</protein>
<dbReference type="Proteomes" id="UP000282529">
    <property type="component" value="Unassembled WGS sequence"/>
</dbReference>
<dbReference type="Pfam" id="PF13377">
    <property type="entry name" value="Peripla_BP_3"/>
    <property type="match status" value="1"/>
</dbReference>
<evidence type="ECO:0000313" key="6">
    <source>
        <dbReference type="Proteomes" id="UP000282529"/>
    </source>
</evidence>
<keyword evidence="6" id="KW-1185">Reference proteome</keyword>
<dbReference type="InterPro" id="IPR046335">
    <property type="entry name" value="LacI/GalR-like_sensor"/>
</dbReference>
<gene>
    <name evidence="5" type="ORF">EH198_21480</name>
</gene>
<dbReference type="InterPro" id="IPR000843">
    <property type="entry name" value="HTH_LacI"/>
</dbReference>
<evidence type="ECO:0000256" key="2">
    <source>
        <dbReference type="ARBA" id="ARBA00023125"/>
    </source>
</evidence>
<dbReference type="SMART" id="SM00354">
    <property type="entry name" value="HTH_LACI"/>
    <property type="match status" value="1"/>
</dbReference>
<dbReference type="InterPro" id="IPR010982">
    <property type="entry name" value="Lambda_DNA-bd_dom_sf"/>
</dbReference>
<dbReference type="EMBL" id="RQPI01000018">
    <property type="protein sequence ID" value="RQW08726.1"/>
    <property type="molecule type" value="Genomic_DNA"/>
</dbReference>
<proteinExistence type="predicted"/>
<evidence type="ECO:0000259" key="4">
    <source>
        <dbReference type="PROSITE" id="PS50932"/>
    </source>
</evidence>
<dbReference type="InterPro" id="IPR028082">
    <property type="entry name" value="Peripla_BP_I"/>
</dbReference>
<keyword evidence="1" id="KW-0805">Transcription regulation</keyword>
<dbReference type="SUPFAM" id="SSF53822">
    <property type="entry name" value="Periplasmic binding protein-like I"/>
    <property type="match status" value="1"/>
</dbReference>
<dbReference type="PANTHER" id="PTHR30146:SF109">
    <property type="entry name" value="HTH-TYPE TRANSCRIPTIONAL REGULATOR GALS"/>
    <property type="match status" value="1"/>
</dbReference>
<reference evidence="5 6" key="1">
    <citation type="submission" date="2018-11" db="EMBL/GenBank/DDBJ databases">
        <title>Genome sequence of strain 7197.</title>
        <authorList>
            <person name="Gao J."/>
            <person name="Sun J."/>
        </authorList>
    </citation>
    <scope>NUCLEOTIDE SEQUENCE [LARGE SCALE GENOMIC DNA]</scope>
    <source>
        <strain evidence="5 6">7197</strain>
    </source>
</reference>
<dbReference type="GO" id="GO:0000976">
    <property type="term" value="F:transcription cis-regulatory region binding"/>
    <property type="evidence" value="ECO:0007669"/>
    <property type="project" value="TreeGrafter"/>
</dbReference>
<keyword evidence="2" id="KW-0238">DNA-binding</keyword>
<keyword evidence="3" id="KW-0804">Transcription</keyword>
<sequence length="381" mass="43266">MQPNIIHRELEQELRKSISQVFQVTCFTVSRIWLLSSMRGVGKEVMSITIKDVALRANVSPATVSRVLNQSKPVSKAIREKVMKVVEELDFNPNSVARSLVMKESRLIGVIISSIDNVFISKFVNIIEEEFFKHNYTTLLCNTRCDDEIEKDYLRLLKDKYVDGVVLMTSHPKPHQIEFFEQVEVPAVFAGHTDPTKQFSSVNIDNYQAMYDATRYLLEIGHRRIAFFGGPHIYRQAMERLSGYKQALAEYGIRCEESLIFANDYDIDHGYENGMALFQRTDRPTAVCCVSDMVAIGAIKAAEDKGLSVPEDISIMGFDDILLAKAYRPGITTVRQPIQELSVQAAEMLLQQIRKKEDYVKETRILPHEIIVRGSCMAVTG</sequence>
<organism evidence="5 6">
    <name type="scientific">Paenibacillus rhizophilus</name>
    <dbReference type="NCBI Taxonomy" id="1850366"/>
    <lineage>
        <taxon>Bacteria</taxon>
        <taxon>Bacillati</taxon>
        <taxon>Bacillota</taxon>
        <taxon>Bacilli</taxon>
        <taxon>Bacillales</taxon>
        <taxon>Paenibacillaceae</taxon>
        <taxon>Paenibacillus</taxon>
    </lineage>
</organism>
<dbReference type="PANTHER" id="PTHR30146">
    <property type="entry name" value="LACI-RELATED TRANSCRIPTIONAL REPRESSOR"/>
    <property type="match status" value="1"/>
</dbReference>
<dbReference type="CDD" id="cd06267">
    <property type="entry name" value="PBP1_LacI_sugar_binding-like"/>
    <property type="match status" value="1"/>
</dbReference>
<evidence type="ECO:0000256" key="1">
    <source>
        <dbReference type="ARBA" id="ARBA00023015"/>
    </source>
</evidence>
<accession>A0A3N9PU07</accession>
<evidence type="ECO:0000313" key="5">
    <source>
        <dbReference type="EMBL" id="RQW08726.1"/>
    </source>
</evidence>
<dbReference type="Gene3D" id="1.10.260.40">
    <property type="entry name" value="lambda repressor-like DNA-binding domains"/>
    <property type="match status" value="1"/>
</dbReference>
<dbReference type="PROSITE" id="PS00356">
    <property type="entry name" value="HTH_LACI_1"/>
    <property type="match status" value="1"/>
</dbReference>
<dbReference type="OrthoDB" id="9796186at2"/>
<dbReference type="CDD" id="cd01392">
    <property type="entry name" value="HTH_LacI"/>
    <property type="match status" value="1"/>
</dbReference>